<dbReference type="Proteomes" id="UP000551709">
    <property type="component" value="Chromosome"/>
</dbReference>
<dbReference type="InterPro" id="IPR044946">
    <property type="entry name" value="Restrct_endonuc_typeI_TRD_sf"/>
</dbReference>
<reference evidence="1" key="1">
    <citation type="journal article" date="2017" name="Syst. Appl. Microbiol.">
        <title>Soybeans inoculated with root zone soils of Canadian native legumes harbour diverse and novel Bradyrhizobium spp. that possess agricultural potential.</title>
        <authorList>
            <person name="Bromfield E.S.P."/>
            <person name="Cloutier S."/>
            <person name="Tambong J.T."/>
            <person name="Tran Thi T.V."/>
        </authorList>
    </citation>
    <scope>NUCLEOTIDE SEQUENCE</scope>
    <source>
        <strain evidence="1">1S5</strain>
    </source>
</reference>
<dbReference type="EMBL" id="CP096255">
    <property type="protein sequence ID" value="UPT87538.1"/>
    <property type="molecule type" value="Genomic_DNA"/>
</dbReference>
<gene>
    <name evidence="1" type="ORF">HAP41_0000046785</name>
</gene>
<evidence type="ECO:0000313" key="2">
    <source>
        <dbReference type="Proteomes" id="UP000551709"/>
    </source>
</evidence>
<sequence length="70" mass="7496">MSTAALGWTQLTFGELFDRLQYGLTAKASKSSAGVPFLRITDIAEDGIDWQTVPKSLSGKITLDCIAFAA</sequence>
<dbReference type="AlphaFoldDB" id="A0A8T5UWG4"/>
<protein>
    <submittedName>
        <fullName evidence="1">Uncharacterized protein</fullName>
    </submittedName>
</protein>
<evidence type="ECO:0000313" key="1">
    <source>
        <dbReference type="EMBL" id="UPT87538.1"/>
    </source>
</evidence>
<accession>A0A8T5UWG4</accession>
<dbReference type="RefSeq" id="WP_166067212.1">
    <property type="nucleotide sequence ID" value="NZ_CP096255.1"/>
</dbReference>
<dbReference type="Gene3D" id="3.90.220.20">
    <property type="entry name" value="DNA methylase specificity domains"/>
    <property type="match status" value="1"/>
</dbReference>
<reference evidence="1" key="2">
    <citation type="submission" date="2022-04" db="EMBL/GenBank/DDBJ databases">
        <authorList>
            <person name="Bromfield E.S.P."/>
            <person name="Cloutier S."/>
        </authorList>
    </citation>
    <scope>NUCLEOTIDE SEQUENCE</scope>
    <source>
        <strain evidence="1">1S5</strain>
    </source>
</reference>
<dbReference type="SUPFAM" id="SSF116734">
    <property type="entry name" value="DNA methylase specificity domain"/>
    <property type="match status" value="1"/>
</dbReference>
<name>A0A8T5UWG4_9BRAD</name>
<organism evidence="1 2">
    <name type="scientific">Bradyrhizobium barranii subsp. apii</name>
    <dbReference type="NCBI Taxonomy" id="2819348"/>
    <lineage>
        <taxon>Bacteria</taxon>
        <taxon>Pseudomonadati</taxon>
        <taxon>Pseudomonadota</taxon>
        <taxon>Alphaproteobacteria</taxon>
        <taxon>Hyphomicrobiales</taxon>
        <taxon>Nitrobacteraceae</taxon>
        <taxon>Bradyrhizobium</taxon>
        <taxon>Bradyrhizobium barranii</taxon>
    </lineage>
</organism>
<proteinExistence type="predicted"/>